<sequence>MKYSLYFFLLMCIGAHSQKSIFIKTGKNLTNYSYTNEFGSTASNLSSEFGNTYSMGYSKLLKYKLNKFPIVYDSEFSFDEFNASVYNKNLLVHWKTLYVGFDNSLLLQVLNSKKIKLDLKLGTTISKMIHGKQELGSEIFDLKKTNSFKGIFIGGVAGLQVKYFASDYGGFSLGYDYIYSFNPTLNGSEKFSISTNRICLGVIFNIKNSIQ</sequence>
<accession>A0ABY8N957</accession>
<dbReference type="EMBL" id="CP092332">
    <property type="protein sequence ID" value="WGK94752.1"/>
    <property type="molecule type" value="Genomic_DNA"/>
</dbReference>
<dbReference type="RefSeq" id="WP_264532533.1">
    <property type="nucleotide sequence ID" value="NZ_CP092332.1"/>
</dbReference>
<gene>
    <name evidence="1" type="ORF">MG292_00565</name>
</gene>
<dbReference type="Proteomes" id="UP001232117">
    <property type="component" value="Chromosome"/>
</dbReference>
<proteinExistence type="predicted"/>
<evidence type="ECO:0000313" key="1">
    <source>
        <dbReference type="EMBL" id="WGK94752.1"/>
    </source>
</evidence>
<reference evidence="1 2" key="1">
    <citation type="submission" date="2023-06" db="EMBL/GenBank/DDBJ databases">
        <title>Complete Genome Sequence of Flavobacterium keumense K3R-10.</title>
        <authorList>
            <person name="Jeong H."/>
            <person name="Jhang S.Y."/>
            <person name="Kim J.N."/>
        </authorList>
    </citation>
    <scope>NUCLEOTIDE SEQUENCE [LARGE SCALE GENOMIC DNA]</scope>
    <source>
        <strain evidence="1 2">K3R-10</strain>
    </source>
</reference>
<evidence type="ECO:0000313" key="2">
    <source>
        <dbReference type="Proteomes" id="UP001232117"/>
    </source>
</evidence>
<name>A0ABY8N957_9FLAO</name>
<organism evidence="1 2">
    <name type="scientific">Flavobacterium keumense</name>
    <dbReference type="NCBI Taxonomy" id="1306518"/>
    <lineage>
        <taxon>Bacteria</taxon>
        <taxon>Pseudomonadati</taxon>
        <taxon>Bacteroidota</taxon>
        <taxon>Flavobacteriia</taxon>
        <taxon>Flavobacteriales</taxon>
        <taxon>Flavobacteriaceae</taxon>
        <taxon>Flavobacterium</taxon>
    </lineage>
</organism>
<keyword evidence="2" id="KW-1185">Reference proteome</keyword>
<protein>
    <recommendedName>
        <fullName evidence="3">Outer membrane protein beta-barrel domain-containing protein</fullName>
    </recommendedName>
</protein>
<evidence type="ECO:0008006" key="3">
    <source>
        <dbReference type="Google" id="ProtNLM"/>
    </source>
</evidence>